<feature type="binding site" evidence="5">
    <location>
        <position position="191"/>
    </location>
    <ligand>
        <name>FAD</name>
        <dbReference type="ChEBI" id="CHEBI:57692"/>
    </ligand>
</feature>
<dbReference type="SUPFAM" id="SSF54373">
    <property type="entry name" value="FAD-linked reductases, C-terminal domain"/>
    <property type="match status" value="1"/>
</dbReference>
<dbReference type="PANTHER" id="PTHR11552">
    <property type="entry name" value="GLUCOSE-METHANOL-CHOLINE GMC OXIDOREDUCTASE"/>
    <property type="match status" value="1"/>
</dbReference>
<evidence type="ECO:0000256" key="6">
    <source>
        <dbReference type="RuleBase" id="RU003968"/>
    </source>
</evidence>
<reference evidence="9 10" key="1">
    <citation type="submission" date="2018-03" db="EMBL/GenBank/DDBJ databases">
        <authorList>
            <person name="Keele B.F."/>
        </authorList>
    </citation>
    <scope>NUCLEOTIDE SEQUENCE [LARGE SCALE GENOMIC DNA]</scope>
    <source>
        <strain evidence="9 10">CECT 8599</strain>
    </source>
</reference>
<accession>A0A2R8BBJ8</accession>
<dbReference type="EC" id="1.1.99.-" evidence="9"/>
<organism evidence="9 10">
    <name type="scientific">Ascidiaceihabitans donghaensis</name>
    <dbReference type="NCBI Taxonomy" id="1510460"/>
    <lineage>
        <taxon>Bacteria</taxon>
        <taxon>Pseudomonadati</taxon>
        <taxon>Pseudomonadota</taxon>
        <taxon>Alphaproteobacteria</taxon>
        <taxon>Rhodobacterales</taxon>
        <taxon>Paracoccaceae</taxon>
        <taxon>Ascidiaceihabitans</taxon>
    </lineage>
</organism>
<protein>
    <submittedName>
        <fullName evidence="9">Alcohol dehydrogenase [acceptor]</fullName>
        <ecNumber evidence="9">1.1.99.-</ecNumber>
    </submittedName>
</protein>
<dbReference type="Gene3D" id="3.50.50.60">
    <property type="entry name" value="FAD/NAD(P)-binding domain"/>
    <property type="match status" value="1"/>
</dbReference>
<dbReference type="GO" id="GO:0016614">
    <property type="term" value="F:oxidoreductase activity, acting on CH-OH group of donors"/>
    <property type="evidence" value="ECO:0007669"/>
    <property type="project" value="InterPro"/>
</dbReference>
<evidence type="ECO:0000256" key="5">
    <source>
        <dbReference type="PIRSR" id="PIRSR000137-2"/>
    </source>
</evidence>
<dbReference type="Proteomes" id="UP000244880">
    <property type="component" value="Unassembled WGS sequence"/>
</dbReference>
<sequence>MKDFLVIGAGSAGCVLAAELARRGAGSVAVLEAGPSERHPLVSMPFGLVWLMGGARDWRYKSARLSDAGGRQINIPRGKIVGGSGSINSMVWFRGRKSDFDNWDISGWSFADVEHAFEAVEARLQPTRMQGAHPLAEGLAPMLGSNRDAVPTPEYESAGVLAHNMLHTRRHSAADAYLRPSGVEIVTGVEVDRLIWDGDHAVGVLLVDGTEIRARKGVVMCAGSLATPAILMRSGVGPQDELNQHDIDTRVDAPEIGQNLHDHPGVGLHFEGAGTGYGLEPRQWLSWAVAPWRYYNGNGGRLASPTCEGGAFFNARGTGAMPDVQSHFIPFHLDSRGKRYALKSGYFADVCVCRPKSRGQLRLTSKDPKAAPFIDLGLLSDPRDLDTLVAGLTRLRALLALADFGSRRGREVHPGVDMTGDALREHVRNSVGTAYHPVGTVRLGGPVSNRLAVHGTRGLWVADASVMPQVTSANTNAPSMMIGWKGAKYISEDAA</sequence>
<keyword evidence="10" id="KW-1185">Reference proteome</keyword>
<dbReference type="PIRSF" id="PIRSF000137">
    <property type="entry name" value="Alcohol_oxidase"/>
    <property type="match status" value="1"/>
</dbReference>
<dbReference type="OrthoDB" id="7789073at2"/>
<gene>
    <name evidence="9" type="primary">alkJ_2</name>
    <name evidence="9" type="ORF">ASD8599_01187</name>
</gene>
<feature type="binding site" evidence="5">
    <location>
        <begin position="88"/>
        <end position="91"/>
    </location>
    <ligand>
        <name>FAD</name>
        <dbReference type="ChEBI" id="CHEBI:57692"/>
    </ligand>
</feature>
<dbReference type="RefSeq" id="WP_108827662.1">
    <property type="nucleotide sequence ID" value="NZ_OMOR01000001.1"/>
</dbReference>
<dbReference type="InterPro" id="IPR007867">
    <property type="entry name" value="GMC_OxRtase_C"/>
</dbReference>
<evidence type="ECO:0000256" key="4">
    <source>
        <dbReference type="ARBA" id="ARBA00022827"/>
    </source>
</evidence>
<evidence type="ECO:0000256" key="2">
    <source>
        <dbReference type="ARBA" id="ARBA00010790"/>
    </source>
</evidence>
<dbReference type="EMBL" id="OMOR01000001">
    <property type="protein sequence ID" value="SPH20451.1"/>
    <property type="molecule type" value="Genomic_DNA"/>
</dbReference>
<evidence type="ECO:0000313" key="9">
    <source>
        <dbReference type="EMBL" id="SPH20451.1"/>
    </source>
</evidence>
<evidence type="ECO:0000313" key="10">
    <source>
        <dbReference type="Proteomes" id="UP000244880"/>
    </source>
</evidence>
<dbReference type="InterPro" id="IPR000172">
    <property type="entry name" value="GMC_OxRdtase_N"/>
</dbReference>
<feature type="domain" description="Glucose-methanol-choline oxidoreductase N-terminal" evidence="8">
    <location>
        <begin position="223"/>
        <end position="237"/>
    </location>
</feature>
<dbReference type="AlphaFoldDB" id="A0A2R8BBJ8"/>
<proteinExistence type="inferred from homology"/>
<dbReference type="PANTHER" id="PTHR11552:SF147">
    <property type="entry name" value="CHOLINE DEHYDROGENASE, MITOCHONDRIAL"/>
    <property type="match status" value="1"/>
</dbReference>
<dbReference type="SUPFAM" id="SSF51905">
    <property type="entry name" value="FAD/NAD(P)-binding domain"/>
    <property type="match status" value="1"/>
</dbReference>
<name>A0A2R8BBJ8_9RHOB</name>
<keyword evidence="3 6" id="KW-0285">Flavoprotein</keyword>
<dbReference type="Pfam" id="PF05199">
    <property type="entry name" value="GMC_oxred_C"/>
    <property type="match status" value="1"/>
</dbReference>
<feature type="domain" description="Glucose-methanol-choline oxidoreductase N-terminal" evidence="7">
    <location>
        <begin position="78"/>
        <end position="101"/>
    </location>
</feature>
<comment type="similarity">
    <text evidence="2 6">Belongs to the GMC oxidoreductase family.</text>
</comment>
<dbReference type="GO" id="GO:0050660">
    <property type="term" value="F:flavin adenine dinucleotide binding"/>
    <property type="evidence" value="ECO:0007669"/>
    <property type="project" value="InterPro"/>
</dbReference>
<dbReference type="InterPro" id="IPR012132">
    <property type="entry name" value="GMC_OxRdtase"/>
</dbReference>
<evidence type="ECO:0000256" key="1">
    <source>
        <dbReference type="ARBA" id="ARBA00001974"/>
    </source>
</evidence>
<dbReference type="Pfam" id="PF00732">
    <property type="entry name" value="GMC_oxred_N"/>
    <property type="match status" value="1"/>
</dbReference>
<comment type="cofactor">
    <cofactor evidence="1 5">
        <name>FAD</name>
        <dbReference type="ChEBI" id="CHEBI:57692"/>
    </cofactor>
</comment>
<dbReference type="InterPro" id="IPR036188">
    <property type="entry name" value="FAD/NAD-bd_sf"/>
</dbReference>
<evidence type="ECO:0000259" key="7">
    <source>
        <dbReference type="PROSITE" id="PS00623"/>
    </source>
</evidence>
<dbReference type="PROSITE" id="PS00624">
    <property type="entry name" value="GMC_OXRED_2"/>
    <property type="match status" value="1"/>
</dbReference>
<dbReference type="PROSITE" id="PS00623">
    <property type="entry name" value="GMC_OXRED_1"/>
    <property type="match status" value="1"/>
</dbReference>
<keyword evidence="9" id="KW-0560">Oxidoreductase</keyword>
<dbReference type="Gene3D" id="3.30.560.10">
    <property type="entry name" value="Glucose Oxidase, domain 3"/>
    <property type="match status" value="1"/>
</dbReference>
<evidence type="ECO:0000256" key="3">
    <source>
        <dbReference type="ARBA" id="ARBA00022630"/>
    </source>
</evidence>
<keyword evidence="4 5" id="KW-0274">FAD</keyword>
<evidence type="ECO:0000259" key="8">
    <source>
        <dbReference type="PROSITE" id="PS00624"/>
    </source>
</evidence>